<dbReference type="AlphaFoldDB" id="A0AAN6ZIY2"/>
<gene>
    <name evidence="4" type="ORF">C8A04DRAFT_40618</name>
</gene>
<feature type="transmembrane region" description="Helical" evidence="2">
    <location>
        <begin position="133"/>
        <end position="156"/>
    </location>
</feature>
<dbReference type="InterPro" id="IPR006629">
    <property type="entry name" value="LITAF"/>
</dbReference>
<evidence type="ECO:0000256" key="1">
    <source>
        <dbReference type="SAM" id="MobiDB-lite"/>
    </source>
</evidence>
<keyword evidence="5" id="KW-1185">Reference proteome</keyword>
<keyword evidence="2" id="KW-1133">Transmembrane helix</keyword>
<evidence type="ECO:0000256" key="2">
    <source>
        <dbReference type="SAM" id="Phobius"/>
    </source>
</evidence>
<dbReference type="SMART" id="SM00714">
    <property type="entry name" value="LITAF"/>
    <property type="match status" value="1"/>
</dbReference>
<name>A0AAN6ZIY2_9PEZI</name>
<keyword evidence="2" id="KW-0812">Transmembrane</keyword>
<dbReference type="GeneID" id="87821622"/>
<evidence type="ECO:0000313" key="4">
    <source>
        <dbReference type="EMBL" id="KAK4139553.1"/>
    </source>
</evidence>
<comment type="caution">
    <text evidence="4">The sequence shown here is derived from an EMBL/GenBank/DDBJ whole genome shotgun (WGS) entry which is preliminary data.</text>
</comment>
<reference evidence="4" key="2">
    <citation type="submission" date="2023-05" db="EMBL/GenBank/DDBJ databases">
        <authorList>
            <consortium name="Lawrence Berkeley National Laboratory"/>
            <person name="Steindorff A."/>
            <person name="Hensen N."/>
            <person name="Bonometti L."/>
            <person name="Westerberg I."/>
            <person name="Brannstrom I.O."/>
            <person name="Guillou S."/>
            <person name="Cros-Aarteil S."/>
            <person name="Calhoun S."/>
            <person name="Haridas S."/>
            <person name="Kuo A."/>
            <person name="Mondo S."/>
            <person name="Pangilinan J."/>
            <person name="Riley R."/>
            <person name="Labutti K."/>
            <person name="Andreopoulos B."/>
            <person name="Lipzen A."/>
            <person name="Chen C."/>
            <person name="Yanf M."/>
            <person name="Daum C."/>
            <person name="Ng V."/>
            <person name="Clum A."/>
            <person name="Ohm R."/>
            <person name="Martin F."/>
            <person name="Silar P."/>
            <person name="Natvig D."/>
            <person name="Lalanne C."/>
            <person name="Gautier V."/>
            <person name="Ament-Velasquez S.L."/>
            <person name="Kruys A."/>
            <person name="Hutchinson M.I."/>
            <person name="Powell A.J."/>
            <person name="Barry K."/>
            <person name="Miller A.N."/>
            <person name="Grigoriev I.V."/>
            <person name="Debuchy R."/>
            <person name="Gladieux P."/>
            <person name="Thoren M.H."/>
            <person name="Johannesson H."/>
        </authorList>
    </citation>
    <scope>NUCLEOTIDE SEQUENCE</scope>
    <source>
        <strain evidence="4">CBS 141.50</strain>
    </source>
</reference>
<sequence>MGQTQEQQQQQQAPVVEQAIEPQQQEQPQQPPAVEPEITPAPPAYSPRATDEVQDASQPAANRGPAPVQQIPATLDKPLPQPNMATTQQQQLHPVPGVTPFHQLGDQPQWVDCPFCRTRALTRVQKEGSPMQVVAGVLCCLLCVCLACVPCVAGWFETTTFFCSRCNAKLAMRSDSGHLEVYGPTVPSKFA</sequence>
<feature type="compositionally biased region" description="Pro residues" evidence="1">
    <location>
        <begin position="29"/>
        <end position="45"/>
    </location>
</feature>
<organism evidence="4 5">
    <name type="scientific">Dichotomopilus funicola</name>
    <dbReference type="NCBI Taxonomy" id="1934379"/>
    <lineage>
        <taxon>Eukaryota</taxon>
        <taxon>Fungi</taxon>
        <taxon>Dikarya</taxon>
        <taxon>Ascomycota</taxon>
        <taxon>Pezizomycotina</taxon>
        <taxon>Sordariomycetes</taxon>
        <taxon>Sordariomycetidae</taxon>
        <taxon>Sordariales</taxon>
        <taxon>Chaetomiaceae</taxon>
        <taxon>Dichotomopilus</taxon>
    </lineage>
</organism>
<dbReference type="EMBL" id="MU853658">
    <property type="protein sequence ID" value="KAK4139553.1"/>
    <property type="molecule type" value="Genomic_DNA"/>
</dbReference>
<protein>
    <recommendedName>
        <fullName evidence="3">LITAF domain-containing protein</fullName>
    </recommendedName>
</protein>
<proteinExistence type="predicted"/>
<keyword evidence="2" id="KW-0472">Membrane</keyword>
<evidence type="ECO:0000313" key="5">
    <source>
        <dbReference type="Proteomes" id="UP001302676"/>
    </source>
</evidence>
<dbReference type="Pfam" id="PF10601">
    <property type="entry name" value="zf-LITAF-like"/>
    <property type="match status" value="1"/>
</dbReference>
<accession>A0AAN6ZIY2</accession>
<evidence type="ECO:0000259" key="3">
    <source>
        <dbReference type="PROSITE" id="PS51837"/>
    </source>
</evidence>
<feature type="region of interest" description="Disordered" evidence="1">
    <location>
        <begin position="1"/>
        <end position="88"/>
    </location>
</feature>
<reference evidence="4" key="1">
    <citation type="journal article" date="2023" name="Mol. Phylogenet. Evol.">
        <title>Genome-scale phylogeny and comparative genomics of the fungal order Sordariales.</title>
        <authorList>
            <person name="Hensen N."/>
            <person name="Bonometti L."/>
            <person name="Westerberg I."/>
            <person name="Brannstrom I.O."/>
            <person name="Guillou S."/>
            <person name="Cros-Aarteil S."/>
            <person name="Calhoun S."/>
            <person name="Haridas S."/>
            <person name="Kuo A."/>
            <person name="Mondo S."/>
            <person name="Pangilinan J."/>
            <person name="Riley R."/>
            <person name="LaButti K."/>
            <person name="Andreopoulos B."/>
            <person name="Lipzen A."/>
            <person name="Chen C."/>
            <person name="Yan M."/>
            <person name="Daum C."/>
            <person name="Ng V."/>
            <person name="Clum A."/>
            <person name="Steindorff A."/>
            <person name="Ohm R.A."/>
            <person name="Martin F."/>
            <person name="Silar P."/>
            <person name="Natvig D.O."/>
            <person name="Lalanne C."/>
            <person name="Gautier V."/>
            <person name="Ament-Velasquez S.L."/>
            <person name="Kruys A."/>
            <person name="Hutchinson M.I."/>
            <person name="Powell A.J."/>
            <person name="Barry K."/>
            <person name="Miller A.N."/>
            <person name="Grigoriev I.V."/>
            <person name="Debuchy R."/>
            <person name="Gladieux P."/>
            <person name="Hiltunen Thoren M."/>
            <person name="Johannesson H."/>
        </authorList>
    </citation>
    <scope>NUCLEOTIDE SEQUENCE</scope>
    <source>
        <strain evidence="4">CBS 141.50</strain>
    </source>
</reference>
<feature type="compositionally biased region" description="Low complexity" evidence="1">
    <location>
        <begin position="1"/>
        <end position="28"/>
    </location>
</feature>
<feature type="domain" description="LITAF" evidence="3">
    <location>
        <begin position="93"/>
        <end position="175"/>
    </location>
</feature>
<dbReference type="PROSITE" id="PS51837">
    <property type="entry name" value="LITAF"/>
    <property type="match status" value="1"/>
</dbReference>
<dbReference type="RefSeq" id="XP_062632924.1">
    <property type="nucleotide sequence ID" value="XM_062785009.1"/>
</dbReference>
<dbReference type="Proteomes" id="UP001302676">
    <property type="component" value="Unassembled WGS sequence"/>
</dbReference>